<feature type="zinc finger region" description="C3H1-type" evidence="1">
    <location>
        <begin position="118"/>
        <end position="145"/>
    </location>
</feature>
<dbReference type="AlphaFoldDB" id="A0A6A6JDK7"/>
<proteinExistence type="predicted"/>
<evidence type="ECO:0000313" key="5">
    <source>
        <dbReference type="Proteomes" id="UP000800097"/>
    </source>
</evidence>
<evidence type="ECO:0000313" key="4">
    <source>
        <dbReference type="EMBL" id="KAF2273269.1"/>
    </source>
</evidence>
<dbReference type="GeneID" id="54546506"/>
<organism evidence="4 5">
    <name type="scientific">Westerdykella ornata</name>
    <dbReference type="NCBI Taxonomy" id="318751"/>
    <lineage>
        <taxon>Eukaryota</taxon>
        <taxon>Fungi</taxon>
        <taxon>Dikarya</taxon>
        <taxon>Ascomycota</taxon>
        <taxon>Pezizomycotina</taxon>
        <taxon>Dothideomycetes</taxon>
        <taxon>Pleosporomycetidae</taxon>
        <taxon>Pleosporales</taxon>
        <taxon>Sporormiaceae</taxon>
        <taxon>Westerdykella</taxon>
    </lineage>
</organism>
<protein>
    <recommendedName>
        <fullName evidence="3">C3H1-type domain-containing protein</fullName>
    </recommendedName>
</protein>
<dbReference type="Gene3D" id="4.10.1000.10">
    <property type="entry name" value="Zinc finger, CCCH-type"/>
    <property type="match status" value="1"/>
</dbReference>
<reference evidence="4" key="1">
    <citation type="journal article" date="2020" name="Stud. Mycol.">
        <title>101 Dothideomycetes genomes: a test case for predicting lifestyles and emergence of pathogens.</title>
        <authorList>
            <person name="Haridas S."/>
            <person name="Albert R."/>
            <person name="Binder M."/>
            <person name="Bloem J."/>
            <person name="Labutti K."/>
            <person name="Salamov A."/>
            <person name="Andreopoulos B."/>
            <person name="Baker S."/>
            <person name="Barry K."/>
            <person name="Bills G."/>
            <person name="Bluhm B."/>
            <person name="Cannon C."/>
            <person name="Castanera R."/>
            <person name="Culley D."/>
            <person name="Daum C."/>
            <person name="Ezra D."/>
            <person name="Gonzalez J."/>
            <person name="Henrissat B."/>
            <person name="Kuo A."/>
            <person name="Liang C."/>
            <person name="Lipzen A."/>
            <person name="Lutzoni F."/>
            <person name="Magnuson J."/>
            <person name="Mondo S."/>
            <person name="Nolan M."/>
            <person name="Ohm R."/>
            <person name="Pangilinan J."/>
            <person name="Park H.-J."/>
            <person name="Ramirez L."/>
            <person name="Alfaro M."/>
            <person name="Sun H."/>
            <person name="Tritt A."/>
            <person name="Yoshinaga Y."/>
            <person name="Zwiers L.-H."/>
            <person name="Turgeon B."/>
            <person name="Goodwin S."/>
            <person name="Spatafora J."/>
            <person name="Crous P."/>
            <person name="Grigoriev I."/>
        </authorList>
    </citation>
    <scope>NUCLEOTIDE SEQUENCE</scope>
    <source>
        <strain evidence="4">CBS 379.55</strain>
    </source>
</reference>
<name>A0A6A6JDK7_WESOR</name>
<evidence type="ECO:0000256" key="1">
    <source>
        <dbReference type="PROSITE-ProRule" id="PRU00723"/>
    </source>
</evidence>
<keyword evidence="1" id="KW-0479">Metal-binding</keyword>
<dbReference type="InterPro" id="IPR000571">
    <property type="entry name" value="Znf_CCCH"/>
</dbReference>
<dbReference type="PROSITE" id="PS50103">
    <property type="entry name" value="ZF_C3H1"/>
    <property type="match status" value="2"/>
</dbReference>
<sequence>MNLETTILFEVHDNVCGCTEVWDSASGCPRLTQTPQPSSVAHSTPEPYSPFDPLLRPPHSRPDPTKPSTPPPSTPDCSTSHSHAMSPPSPPSSNSDPDTDPLDFLSSLLATPPPRTSGPPRETCFFRYHGHCRAGNACTKAHEHHITWPISIPTGFVHFRKCELTFCPLRDPLGRVQDSSMPEKERENDGMNKDRKPGIATEAKTLATTASSSHTLSSASSQEPETCFFWYHGNCRRADACPLAHEVVGEEMVKPPPRYNGKRHVGCHLALCPFASVEGGKERGVSGHG</sequence>
<keyword evidence="5" id="KW-1185">Reference proteome</keyword>
<dbReference type="Proteomes" id="UP000800097">
    <property type="component" value="Unassembled WGS sequence"/>
</dbReference>
<dbReference type="EMBL" id="ML986511">
    <property type="protein sequence ID" value="KAF2273269.1"/>
    <property type="molecule type" value="Genomic_DNA"/>
</dbReference>
<feature type="compositionally biased region" description="Pro residues" evidence="2">
    <location>
        <begin position="65"/>
        <end position="74"/>
    </location>
</feature>
<evidence type="ECO:0000256" key="2">
    <source>
        <dbReference type="SAM" id="MobiDB-lite"/>
    </source>
</evidence>
<feature type="compositionally biased region" description="Low complexity" evidence="2">
    <location>
        <begin position="75"/>
        <end position="96"/>
    </location>
</feature>
<dbReference type="RefSeq" id="XP_033650808.1">
    <property type="nucleotide sequence ID" value="XM_033793331.1"/>
</dbReference>
<accession>A0A6A6JDK7</accession>
<keyword evidence="1" id="KW-0862">Zinc</keyword>
<feature type="zinc finger region" description="C3H1-type" evidence="1">
    <location>
        <begin position="221"/>
        <end position="248"/>
    </location>
</feature>
<dbReference type="SMART" id="SM00356">
    <property type="entry name" value="ZnF_C3H1"/>
    <property type="match status" value="2"/>
</dbReference>
<dbReference type="OrthoDB" id="3800918at2759"/>
<gene>
    <name evidence="4" type="ORF">EI97DRAFT_159757</name>
</gene>
<feature type="region of interest" description="Disordered" evidence="2">
    <location>
        <begin position="29"/>
        <end position="120"/>
    </location>
</feature>
<feature type="compositionally biased region" description="Basic and acidic residues" evidence="2">
    <location>
        <begin position="181"/>
        <end position="197"/>
    </location>
</feature>
<feature type="domain" description="C3H1-type" evidence="3">
    <location>
        <begin position="221"/>
        <end position="248"/>
    </location>
</feature>
<dbReference type="GO" id="GO:0008270">
    <property type="term" value="F:zinc ion binding"/>
    <property type="evidence" value="ECO:0007669"/>
    <property type="project" value="UniProtKB-KW"/>
</dbReference>
<feature type="domain" description="C3H1-type" evidence="3">
    <location>
        <begin position="118"/>
        <end position="145"/>
    </location>
</feature>
<keyword evidence="1" id="KW-0863">Zinc-finger</keyword>
<feature type="region of interest" description="Disordered" evidence="2">
    <location>
        <begin position="176"/>
        <end position="197"/>
    </location>
</feature>
<feature type="compositionally biased region" description="Polar residues" evidence="2">
    <location>
        <begin position="31"/>
        <end position="42"/>
    </location>
</feature>
<evidence type="ECO:0000259" key="3">
    <source>
        <dbReference type="PROSITE" id="PS50103"/>
    </source>
</evidence>